<proteinExistence type="inferred from homology"/>
<dbReference type="PRINTS" id="PR00080">
    <property type="entry name" value="SDRFAMILY"/>
</dbReference>
<dbReference type="InterPro" id="IPR036291">
    <property type="entry name" value="NAD(P)-bd_dom_sf"/>
</dbReference>
<gene>
    <name evidence="3" type="ORF">N8I77_005509</name>
</gene>
<protein>
    <submittedName>
        <fullName evidence="3">Uncharacterized protein</fullName>
    </submittedName>
</protein>
<keyword evidence="4" id="KW-1185">Reference proteome</keyword>
<dbReference type="Proteomes" id="UP001265746">
    <property type="component" value="Unassembled WGS sequence"/>
</dbReference>
<dbReference type="AlphaFoldDB" id="A0AAD9SEQ2"/>
<dbReference type="PANTHER" id="PTHR42760">
    <property type="entry name" value="SHORT-CHAIN DEHYDROGENASES/REDUCTASES FAMILY MEMBER"/>
    <property type="match status" value="1"/>
</dbReference>
<name>A0AAD9SEQ2_PHOAM</name>
<reference evidence="3" key="1">
    <citation type="submission" date="2023-06" db="EMBL/GenBank/DDBJ databases">
        <authorList>
            <person name="Noh H."/>
        </authorList>
    </citation>
    <scope>NUCLEOTIDE SEQUENCE</scope>
    <source>
        <strain evidence="3">DUCC20226</strain>
    </source>
</reference>
<comment type="caution">
    <text evidence="3">The sequence shown here is derived from an EMBL/GenBank/DDBJ whole genome shotgun (WGS) entry which is preliminary data.</text>
</comment>
<keyword evidence="2" id="KW-0521">NADP</keyword>
<comment type="similarity">
    <text evidence="1">Belongs to the short-chain dehydrogenases/reductases (SDR) family.</text>
</comment>
<dbReference type="InterPro" id="IPR002347">
    <property type="entry name" value="SDR_fam"/>
</dbReference>
<evidence type="ECO:0000313" key="3">
    <source>
        <dbReference type="EMBL" id="KAK2606781.1"/>
    </source>
</evidence>
<dbReference type="FunFam" id="3.40.50.720:FF:000084">
    <property type="entry name" value="Short-chain dehydrogenase reductase"/>
    <property type="match status" value="1"/>
</dbReference>
<dbReference type="PRINTS" id="PR00081">
    <property type="entry name" value="GDHRDH"/>
</dbReference>
<dbReference type="CDD" id="cd05233">
    <property type="entry name" value="SDR_c"/>
    <property type="match status" value="1"/>
</dbReference>
<dbReference type="Pfam" id="PF13561">
    <property type="entry name" value="adh_short_C2"/>
    <property type="match status" value="1"/>
</dbReference>
<dbReference type="Gene3D" id="3.40.50.720">
    <property type="entry name" value="NAD(P)-binding Rossmann-like Domain"/>
    <property type="match status" value="1"/>
</dbReference>
<organism evidence="3 4">
    <name type="scientific">Phomopsis amygdali</name>
    <name type="common">Fusicoccum amygdali</name>
    <dbReference type="NCBI Taxonomy" id="1214568"/>
    <lineage>
        <taxon>Eukaryota</taxon>
        <taxon>Fungi</taxon>
        <taxon>Dikarya</taxon>
        <taxon>Ascomycota</taxon>
        <taxon>Pezizomycotina</taxon>
        <taxon>Sordariomycetes</taxon>
        <taxon>Sordariomycetidae</taxon>
        <taxon>Diaporthales</taxon>
        <taxon>Diaporthaceae</taxon>
        <taxon>Diaporthe</taxon>
    </lineage>
</organism>
<evidence type="ECO:0000256" key="2">
    <source>
        <dbReference type="ARBA" id="ARBA00022857"/>
    </source>
</evidence>
<dbReference type="GO" id="GO:0016616">
    <property type="term" value="F:oxidoreductase activity, acting on the CH-OH group of donors, NAD or NADP as acceptor"/>
    <property type="evidence" value="ECO:0007669"/>
    <property type="project" value="TreeGrafter"/>
</dbReference>
<evidence type="ECO:0000256" key="1">
    <source>
        <dbReference type="ARBA" id="ARBA00006484"/>
    </source>
</evidence>
<dbReference type="EMBL" id="JAUJFL010000003">
    <property type="protein sequence ID" value="KAK2606781.1"/>
    <property type="molecule type" value="Genomic_DNA"/>
</dbReference>
<dbReference type="SUPFAM" id="SSF51735">
    <property type="entry name" value="NAD(P)-binding Rossmann-fold domains"/>
    <property type="match status" value="1"/>
</dbReference>
<sequence>MAPLLRGTAFITGAAKGIGQATAAAFARHGVSRLAIADIDMHGLEKTKELLYAQCPDIKVMELQLDVRHSAQVAGALAEVMKKFGRLDIAVNNAGIGGSGKRTHEMPDDEWQQVADVDLFGVWRCQKEELAMMVDQEDLGIREGRGRIINVSSMYGLKATGPHLPSTPYVASKHGVIGLTRADANSYGHMNIRINAVCPGYVKTPLLDNLNIPSDSYLGRDLERTALKRLGMIEEVTDAIVFLASPMSSYMQGSALVVDGGYTSQ</sequence>
<evidence type="ECO:0000313" key="4">
    <source>
        <dbReference type="Proteomes" id="UP001265746"/>
    </source>
</evidence>
<accession>A0AAD9SEQ2</accession>